<gene>
    <name evidence="1" type="ORF">Csa_7G290520</name>
</gene>
<protein>
    <submittedName>
        <fullName evidence="1">Uncharacterized protein</fullName>
    </submittedName>
</protein>
<organism evidence="1 2">
    <name type="scientific">Cucumis sativus</name>
    <name type="common">Cucumber</name>
    <dbReference type="NCBI Taxonomy" id="3659"/>
    <lineage>
        <taxon>Eukaryota</taxon>
        <taxon>Viridiplantae</taxon>
        <taxon>Streptophyta</taxon>
        <taxon>Embryophyta</taxon>
        <taxon>Tracheophyta</taxon>
        <taxon>Spermatophyta</taxon>
        <taxon>Magnoliopsida</taxon>
        <taxon>eudicotyledons</taxon>
        <taxon>Gunneridae</taxon>
        <taxon>Pentapetalae</taxon>
        <taxon>rosids</taxon>
        <taxon>fabids</taxon>
        <taxon>Cucurbitales</taxon>
        <taxon>Cucurbitaceae</taxon>
        <taxon>Benincaseae</taxon>
        <taxon>Cucumis</taxon>
    </lineage>
</organism>
<reference evidence="1 2" key="3">
    <citation type="journal article" date="2010" name="BMC Genomics">
        <title>Transcriptome sequencing and comparative analysis of cucumber flowers with different sex types.</title>
        <authorList>
            <person name="Guo S."/>
            <person name="Zheng Y."/>
            <person name="Joung J.G."/>
            <person name="Liu S."/>
            <person name="Zhang Z."/>
            <person name="Crasta O.R."/>
            <person name="Sobral B.W."/>
            <person name="Xu Y."/>
            <person name="Huang S."/>
            <person name="Fei Z."/>
        </authorList>
    </citation>
    <scope>NUCLEOTIDE SEQUENCE [LARGE SCALE GENOMIC DNA]</scope>
    <source>
        <strain evidence="2">cv. 9930</strain>
    </source>
</reference>
<evidence type="ECO:0000313" key="1">
    <source>
        <dbReference type="EMBL" id="KGN44429.1"/>
    </source>
</evidence>
<evidence type="ECO:0000313" key="2">
    <source>
        <dbReference type="Proteomes" id="UP000029981"/>
    </source>
</evidence>
<name>A0A0A0K689_CUCSA</name>
<accession>A0A0A0K689</accession>
<reference evidence="1 2" key="4">
    <citation type="journal article" date="2011" name="BMC Genomics">
        <title>RNA-Seq improves annotation of protein-coding genes in the cucumber genome.</title>
        <authorList>
            <person name="Li Z."/>
            <person name="Zhang Z."/>
            <person name="Yan P."/>
            <person name="Huang S."/>
            <person name="Fei Z."/>
            <person name="Lin K."/>
        </authorList>
    </citation>
    <scope>NUCLEOTIDE SEQUENCE [LARGE SCALE GENOMIC DNA]</scope>
    <source>
        <strain evidence="2">cv. 9930</strain>
    </source>
</reference>
<dbReference type="AlphaFoldDB" id="A0A0A0K689"/>
<reference evidence="1 2" key="2">
    <citation type="journal article" date="2009" name="PLoS ONE">
        <title>An integrated genetic and cytogenetic map of the cucumber genome.</title>
        <authorList>
            <person name="Ren Y."/>
            <person name="Zhang Z."/>
            <person name="Liu J."/>
            <person name="Staub J.E."/>
            <person name="Han Y."/>
            <person name="Cheng Z."/>
            <person name="Li X."/>
            <person name="Lu J."/>
            <person name="Miao H."/>
            <person name="Kang H."/>
            <person name="Xie B."/>
            <person name="Gu X."/>
            <person name="Wang X."/>
            <person name="Du Y."/>
            <person name="Jin W."/>
            <person name="Huang S."/>
        </authorList>
    </citation>
    <scope>NUCLEOTIDE SEQUENCE [LARGE SCALE GENOMIC DNA]</scope>
    <source>
        <strain evidence="2">cv. 9930</strain>
    </source>
</reference>
<dbReference type="Gramene" id="KGN44429">
    <property type="protein sequence ID" value="KGN44429"/>
    <property type="gene ID" value="Csa_7G290520"/>
</dbReference>
<dbReference type="Proteomes" id="UP000029981">
    <property type="component" value="Chromosome 7"/>
</dbReference>
<reference evidence="1 2" key="1">
    <citation type="journal article" date="2009" name="Nat. Genet.">
        <title>The genome of the cucumber, Cucumis sativus L.</title>
        <authorList>
            <person name="Huang S."/>
            <person name="Li R."/>
            <person name="Zhang Z."/>
            <person name="Li L."/>
            <person name="Gu X."/>
            <person name="Fan W."/>
            <person name="Lucas W.J."/>
            <person name="Wang X."/>
            <person name="Xie B."/>
            <person name="Ni P."/>
            <person name="Ren Y."/>
            <person name="Zhu H."/>
            <person name="Li J."/>
            <person name="Lin K."/>
            <person name="Jin W."/>
            <person name="Fei Z."/>
            <person name="Li G."/>
            <person name="Staub J."/>
            <person name="Kilian A."/>
            <person name="van der Vossen E.A."/>
            <person name="Wu Y."/>
            <person name="Guo J."/>
            <person name="He J."/>
            <person name="Jia Z."/>
            <person name="Ren Y."/>
            <person name="Tian G."/>
            <person name="Lu Y."/>
            <person name="Ruan J."/>
            <person name="Qian W."/>
            <person name="Wang M."/>
            <person name="Huang Q."/>
            <person name="Li B."/>
            <person name="Xuan Z."/>
            <person name="Cao J."/>
            <person name="Asan"/>
            <person name="Wu Z."/>
            <person name="Zhang J."/>
            <person name="Cai Q."/>
            <person name="Bai Y."/>
            <person name="Zhao B."/>
            <person name="Han Y."/>
            <person name="Li Y."/>
            <person name="Li X."/>
            <person name="Wang S."/>
            <person name="Shi Q."/>
            <person name="Liu S."/>
            <person name="Cho W.K."/>
            <person name="Kim J.Y."/>
            <person name="Xu Y."/>
            <person name="Heller-Uszynska K."/>
            <person name="Miao H."/>
            <person name="Cheng Z."/>
            <person name="Zhang S."/>
            <person name="Wu J."/>
            <person name="Yang Y."/>
            <person name="Kang H."/>
            <person name="Li M."/>
            <person name="Liang H."/>
            <person name="Ren X."/>
            <person name="Shi Z."/>
            <person name="Wen M."/>
            <person name="Jian M."/>
            <person name="Yang H."/>
            <person name="Zhang G."/>
            <person name="Yang Z."/>
            <person name="Chen R."/>
            <person name="Liu S."/>
            <person name="Li J."/>
            <person name="Ma L."/>
            <person name="Liu H."/>
            <person name="Zhou Y."/>
            <person name="Zhao J."/>
            <person name="Fang X."/>
            <person name="Li G."/>
            <person name="Fang L."/>
            <person name="Li Y."/>
            <person name="Liu D."/>
            <person name="Zheng H."/>
            <person name="Zhang Y."/>
            <person name="Qin N."/>
            <person name="Li Z."/>
            <person name="Yang G."/>
            <person name="Yang S."/>
            <person name="Bolund L."/>
            <person name="Kristiansen K."/>
            <person name="Zheng H."/>
            <person name="Li S."/>
            <person name="Zhang X."/>
            <person name="Yang H."/>
            <person name="Wang J."/>
            <person name="Sun R."/>
            <person name="Zhang B."/>
            <person name="Jiang S."/>
            <person name="Wang J."/>
            <person name="Du Y."/>
            <person name="Li S."/>
        </authorList>
    </citation>
    <scope>NUCLEOTIDE SEQUENCE [LARGE SCALE GENOMIC DNA]</scope>
    <source>
        <strain evidence="2">cv. 9930</strain>
    </source>
</reference>
<sequence length="117" mass="13334">MNVEELVEGHDGYCFEILRVKKWNCENLRLKKLKFGSSTWRNLSPFPPLVGDSCPIQVGSSRGPSGHMYPHHVHKHCTTGDPQVVLGIFARKHLHTNGWQYGRARTTIFTGPLWLLL</sequence>
<proteinExistence type="predicted"/>
<keyword evidence="2" id="KW-1185">Reference proteome</keyword>
<dbReference type="EMBL" id="CM002928">
    <property type="protein sequence ID" value="KGN44429.1"/>
    <property type="molecule type" value="Genomic_DNA"/>
</dbReference>